<name>A0AAN8ZSI5_HALRR</name>
<protein>
    <submittedName>
        <fullName evidence="1">Uncharacterized protein</fullName>
    </submittedName>
</protein>
<proteinExistence type="predicted"/>
<reference evidence="1 2" key="1">
    <citation type="submission" date="2023-11" db="EMBL/GenBank/DDBJ databases">
        <title>Halocaridina rubra genome assembly.</title>
        <authorList>
            <person name="Smith C."/>
        </authorList>
    </citation>
    <scope>NUCLEOTIDE SEQUENCE [LARGE SCALE GENOMIC DNA]</scope>
    <source>
        <strain evidence="1">EP-1</strain>
        <tissue evidence="1">Whole</tissue>
    </source>
</reference>
<organism evidence="1 2">
    <name type="scientific">Halocaridina rubra</name>
    <name type="common">Hawaiian red shrimp</name>
    <dbReference type="NCBI Taxonomy" id="373956"/>
    <lineage>
        <taxon>Eukaryota</taxon>
        <taxon>Metazoa</taxon>
        <taxon>Ecdysozoa</taxon>
        <taxon>Arthropoda</taxon>
        <taxon>Crustacea</taxon>
        <taxon>Multicrustacea</taxon>
        <taxon>Malacostraca</taxon>
        <taxon>Eumalacostraca</taxon>
        <taxon>Eucarida</taxon>
        <taxon>Decapoda</taxon>
        <taxon>Pleocyemata</taxon>
        <taxon>Caridea</taxon>
        <taxon>Atyoidea</taxon>
        <taxon>Atyidae</taxon>
        <taxon>Halocaridina</taxon>
    </lineage>
</organism>
<evidence type="ECO:0000313" key="1">
    <source>
        <dbReference type="EMBL" id="KAK7066756.1"/>
    </source>
</evidence>
<dbReference type="Proteomes" id="UP001381693">
    <property type="component" value="Unassembled WGS sequence"/>
</dbReference>
<evidence type="ECO:0000313" key="2">
    <source>
        <dbReference type="Proteomes" id="UP001381693"/>
    </source>
</evidence>
<dbReference type="EMBL" id="JAXCGZ010019035">
    <property type="protein sequence ID" value="KAK7066756.1"/>
    <property type="molecule type" value="Genomic_DNA"/>
</dbReference>
<keyword evidence="2" id="KW-1185">Reference proteome</keyword>
<comment type="caution">
    <text evidence="1">The sequence shown here is derived from an EMBL/GenBank/DDBJ whole genome shotgun (WGS) entry which is preliminary data.</text>
</comment>
<sequence>MCFRVSLICCEADGRVQQSFRALDVDSFPHHHQMGNGCHGTNSEIRPHYNGAYDV</sequence>
<dbReference type="AlphaFoldDB" id="A0AAN8ZSI5"/>
<gene>
    <name evidence="1" type="ORF">SK128_002522</name>
</gene>
<accession>A0AAN8ZSI5</accession>